<dbReference type="PROSITE" id="PS50994">
    <property type="entry name" value="INTEGRASE"/>
    <property type="match status" value="1"/>
</dbReference>
<dbReference type="Gene3D" id="3.30.420.10">
    <property type="entry name" value="Ribonuclease H-like superfamily/Ribonuclease H"/>
    <property type="match status" value="1"/>
</dbReference>
<reference evidence="2" key="1">
    <citation type="submission" date="2020-09" db="EMBL/GenBank/DDBJ databases">
        <title>Genome-Enabled Discovery of Anthraquinone Biosynthesis in Senna tora.</title>
        <authorList>
            <person name="Kang S.-H."/>
            <person name="Pandey R.P."/>
            <person name="Lee C.-M."/>
            <person name="Sim J.-S."/>
            <person name="Jeong J.-T."/>
            <person name="Choi B.-S."/>
            <person name="Jung M."/>
            <person name="Ginzburg D."/>
            <person name="Zhao K."/>
            <person name="Won S.Y."/>
            <person name="Oh T.-J."/>
            <person name="Yu Y."/>
            <person name="Kim N.-H."/>
            <person name="Lee O.R."/>
            <person name="Lee T.-H."/>
            <person name="Bashyal P."/>
            <person name="Kim T.-S."/>
            <person name="Lee W.-H."/>
            <person name="Kawkins C."/>
            <person name="Kim C.-K."/>
            <person name="Kim J.S."/>
            <person name="Ahn B.O."/>
            <person name="Rhee S.Y."/>
            <person name="Sohng J.K."/>
        </authorList>
    </citation>
    <scope>NUCLEOTIDE SEQUENCE</scope>
    <source>
        <tissue evidence="2">Leaf</tissue>
    </source>
</reference>
<protein>
    <submittedName>
        <fullName evidence="2">Retrovirus-related Pol polyprotein from transposon TNT 1-94</fullName>
    </submittedName>
</protein>
<dbReference type="InterPro" id="IPR039537">
    <property type="entry name" value="Retrotran_Ty1/copia-like"/>
</dbReference>
<dbReference type="Proteomes" id="UP000634136">
    <property type="component" value="Unassembled WGS sequence"/>
</dbReference>
<dbReference type="InterPro" id="IPR036397">
    <property type="entry name" value="RNaseH_sf"/>
</dbReference>
<dbReference type="PANTHER" id="PTHR42648:SF28">
    <property type="entry name" value="TRANSPOSON-ENCODED PROTEIN WITH RIBONUCLEASE H-LIKE AND RETROVIRUS ZINC FINGER-LIKE DOMAINS"/>
    <property type="match status" value="1"/>
</dbReference>
<proteinExistence type="predicted"/>
<organism evidence="2 3">
    <name type="scientific">Senna tora</name>
    <dbReference type="NCBI Taxonomy" id="362788"/>
    <lineage>
        <taxon>Eukaryota</taxon>
        <taxon>Viridiplantae</taxon>
        <taxon>Streptophyta</taxon>
        <taxon>Embryophyta</taxon>
        <taxon>Tracheophyta</taxon>
        <taxon>Spermatophyta</taxon>
        <taxon>Magnoliopsida</taxon>
        <taxon>eudicotyledons</taxon>
        <taxon>Gunneridae</taxon>
        <taxon>Pentapetalae</taxon>
        <taxon>rosids</taxon>
        <taxon>fabids</taxon>
        <taxon>Fabales</taxon>
        <taxon>Fabaceae</taxon>
        <taxon>Caesalpinioideae</taxon>
        <taxon>Cassia clade</taxon>
        <taxon>Senna</taxon>
    </lineage>
</organism>
<dbReference type="AlphaFoldDB" id="A0A834WDH4"/>
<dbReference type="SUPFAM" id="SSF53098">
    <property type="entry name" value="Ribonuclease H-like"/>
    <property type="match status" value="1"/>
</dbReference>
<keyword evidence="3" id="KW-1185">Reference proteome</keyword>
<dbReference type="OrthoDB" id="1739418at2759"/>
<name>A0A834WDH4_9FABA</name>
<sequence>MPGTPSQNGVAERQNRTLKDMVRSMISHSSLPDSLWGEALKTAVYIRNRVPTKAVTKTPYEIWTNKKPCIWHLHVWGCPAEARPYKPFEKKLVVNEDPVEDVTEPEITPIEIHEHHYDDDTPQHPQEQVLLRRSPLFFTDTFTNSVTIHGLTAKERTAAAAE</sequence>
<accession>A0A834WDH4</accession>
<dbReference type="GO" id="GO:0015074">
    <property type="term" value="P:DNA integration"/>
    <property type="evidence" value="ECO:0007669"/>
    <property type="project" value="InterPro"/>
</dbReference>
<feature type="domain" description="Integrase catalytic" evidence="1">
    <location>
        <begin position="1"/>
        <end position="67"/>
    </location>
</feature>
<evidence type="ECO:0000259" key="1">
    <source>
        <dbReference type="PROSITE" id="PS50994"/>
    </source>
</evidence>
<dbReference type="EMBL" id="JAAIUW010000009">
    <property type="protein sequence ID" value="KAF7815226.1"/>
    <property type="molecule type" value="Genomic_DNA"/>
</dbReference>
<gene>
    <name evidence="2" type="ORF">G2W53_029195</name>
</gene>
<dbReference type="InterPro" id="IPR001584">
    <property type="entry name" value="Integrase_cat-core"/>
</dbReference>
<evidence type="ECO:0000313" key="2">
    <source>
        <dbReference type="EMBL" id="KAF7815226.1"/>
    </source>
</evidence>
<dbReference type="PANTHER" id="PTHR42648">
    <property type="entry name" value="TRANSPOSASE, PUTATIVE-RELATED"/>
    <property type="match status" value="1"/>
</dbReference>
<dbReference type="InterPro" id="IPR012337">
    <property type="entry name" value="RNaseH-like_sf"/>
</dbReference>
<evidence type="ECO:0000313" key="3">
    <source>
        <dbReference type="Proteomes" id="UP000634136"/>
    </source>
</evidence>
<comment type="caution">
    <text evidence="2">The sequence shown here is derived from an EMBL/GenBank/DDBJ whole genome shotgun (WGS) entry which is preliminary data.</text>
</comment>
<dbReference type="GO" id="GO:0003676">
    <property type="term" value="F:nucleic acid binding"/>
    <property type="evidence" value="ECO:0007669"/>
    <property type="project" value="InterPro"/>
</dbReference>